<name>A0A6J6G2Y6_9ZZZZ</name>
<protein>
    <submittedName>
        <fullName evidence="4">Unannotated protein</fullName>
    </submittedName>
</protein>
<dbReference type="PANTHER" id="PTHR11104">
    <property type="entry name" value="AMINOGLYCOSIDE N3-ACETYLTRANSFERASE"/>
    <property type="match status" value="1"/>
</dbReference>
<sequence length="271" mass="29234">MSSEHDVVAGSDRPVTPADVCRALREVGVEPGGTIIVHCALSKLGWVVGGAHGVVAGLLEAVGPDGTIVMPAQTGVSDPSTWENPPVPESWWQIIRDTWPTFDPAVTPRREMGAVMECFARLDGIVHSGHPSLGFVAHGPLAEHLMHPHRLEHGLGDESPLGRMVQAGTRIVLVGVGHRNDTSLHLAEHRATWPSKAWHTDGAPLVVDGERRWVEYRTLDLGEDDFPEVAEAFEAAGGEQRRAPLGNGTVTSCDQRALVEFATTWMSANRK</sequence>
<dbReference type="GO" id="GO:0008080">
    <property type="term" value="F:N-acetyltransferase activity"/>
    <property type="evidence" value="ECO:0007669"/>
    <property type="project" value="InterPro"/>
</dbReference>
<dbReference type="PANTHER" id="PTHR11104:SF0">
    <property type="entry name" value="SPBETA PROPHAGE-DERIVED AMINOGLYCOSIDE N(3')-ACETYLTRANSFERASE-LIKE PROTEIN YOKD"/>
    <property type="match status" value="1"/>
</dbReference>
<dbReference type="AlphaFoldDB" id="A0A6J6G2Y6"/>
<dbReference type="SUPFAM" id="SSF110710">
    <property type="entry name" value="TTHA0583/YokD-like"/>
    <property type="match status" value="1"/>
</dbReference>
<comment type="similarity">
    <text evidence="1">Belongs to the antibiotic N-acetyltransferase family.</text>
</comment>
<evidence type="ECO:0000313" key="4">
    <source>
        <dbReference type="EMBL" id="CAB4593574.1"/>
    </source>
</evidence>
<evidence type="ECO:0000256" key="1">
    <source>
        <dbReference type="ARBA" id="ARBA00006383"/>
    </source>
</evidence>
<dbReference type="EMBL" id="CAEZSR010000252">
    <property type="protein sequence ID" value="CAB4593574.1"/>
    <property type="molecule type" value="Genomic_DNA"/>
</dbReference>
<dbReference type="GO" id="GO:0046677">
    <property type="term" value="P:response to antibiotic"/>
    <property type="evidence" value="ECO:0007669"/>
    <property type="project" value="InterPro"/>
</dbReference>
<evidence type="ECO:0000256" key="2">
    <source>
        <dbReference type="ARBA" id="ARBA00022679"/>
    </source>
</evidence>
<dbReference type="InterPro" id="IPR028345">
    <property type="entry name" value="Antibiotic_NAT-like"/>
</dbReference>
<evidence type="ECO:0000256" key="3">
    <source>
        <dbReference type="ARBA" id="ARBA00023315"/>
    </source>
</evidence>
<organism evidence="4">
    <name type="scientific">freshwater metagenome</name>
    <dbReference type="NCBI Taxonomy" id="449393"/>
    <lineage>
        <taxon>unclassified sequences</taxon>
        <taxon>metagenomes</taxon>
        <taxon>ecological metagenomes</taxon>
    </lineage>
</organism>
<keyword evidence="2" id="KW-0808">Transferase</keyword>
<proteinExistence type="inferred from homology"/>
<accession>A0A6J6G2Y6</accession>
<reference evidence="4" key="1">
    <citation type="submission" date="2020-05" db="EMBL/GenBank/DDBJ databases">
        <authorList>
            <person name="Chiriac C."/>
            <person name="Salcher M."/>
            <person name="Ghai R."/>
            <person name="Kavagutti S V."/>
        </authorList>
    </citation>
    <scope>NUCLEOTIDE SEQUENCE</scope>
</reference>
<gene>
    <name evidence="4" type="ORF">UFOPK1493_03877</name>
</gene>
<dbReference type="InterPro" id="IPR003679">
    <property type="entry name" value="Amioglycoside_AcTrfase"/>
</dbReference>
<dbReference type="Pfam" id="PF02522">
    <property type="entry name" value="Antibiotic_NAT"/>
    <property type="match status" value="1"/>
</dbReference>
<keyword evidence="3" id="KW-0012">Acyltransferase</keyword>